<feature type="compositionally biased region" description="Polar residues" evidence="1">
    <location>
        <begin position="101"/>
        <end position="110"/>
    </location>
</feature>
<dbReference type="Proteomes" id="UP001328107">
    <property type="component" value="Unassembled WGS sequence"/>
</dbReference>
<proteinExistence type="predicted"/>
<protein>
    <submittedName>
        <fullName evidence="2">Uncharacterized protein</fullName>
    </submittedName>
</protein>
<evidence type="ECO:0000313" key="3">
    <source>
        <dbReference type="Proteomes" id="UP001328107"/>
    </source>
</evidence>
<keyword evidence="3" id="KW-1185">Reference proteome</keyword>
<dbReference type="AlphaFoldDB" id="A0AAN4ZD68"/>
<feature type="region of interest" description="Disordered" evidence="1">
    <location>
        <begin position="74"/>
        <end position="110"/>
    </location>
</feature>
<evidence type="ECO:0000313" key="2">
    <source>
        <dbReference type="EMBL" id="GMR38977.1"/>
    </source>
</evidence>
<accession>A0AAN4ZD68</accession>
<feature type="compositionally biased region" description="Basic and acidic residues" evidence="1">
    <location>
        <begin position="74"/>
        <end position="99"/>
    </location>
</feature>
<organism evidence="2 3">
    <name type="scientific">Pristionchus mayeri</name>
    <dbReference type="NCBI Taxonomy" id="1317129"/>
    <lineage>
        <taxon>Eukaryota</taxon>
        <taxon>Metazoa</taxon>
        <taxon>Ecdysozoa</taxon>
        <taxon>Nematoda</taxon>
        <taxon>Chromadorea</taxon>
        <taxon>Rhabditida</taxon>
        <taxon>Rhabditina</taxon>
        <taxon>Diplogasteromorpha</taxon>
        <taxon>Diplogasteroidea</taxon>
        <taxon>Neodiplogasteridae</taxon>
        <taxon>Pristionchus</taxon>
    </lineage>
</organism>
<comment type="caution">
    <text evidence="2">The sequence shown here is derived from an EMBL/GenBank/DDBJ whole genome shotgun (WGS) entry which is preliminary data.</text>
</comment>
<sequence length="110" mass="13256">SKDEVVLTHCAYPDDVQRIEYSRLLWRFSRPNRESHEIAEKRGDESKEHAKLSPYAQLEWRLFEEHLLMHSRHDEQVRHAHGGRPECEDRLQQPRRDVLRAQQTSTDEDR</sequence>
<name>A0AAN4ZD68_9BILA</name>
<feature type="non-terminal residue" evidence="2">
    <location>
        <position position="1"/>
    </location>
</feature>
<reference evidence="3" key="1">
    <citation type="submission" date="2022-10" db="EMBL/GenBank/DDBJ databases">
        <title>Genome assembly of Pristionchus species.</title>
        <authorList>
            <person name="Yoshida K."/>
            <person name="Sommer R.J."/>
        </authorList>
    </citation>
    <scope>NUCLEOTIDE SEQUENCE [LARGE SCALE GENOMIC DNA]</scope>
    <source>
        <strain evidence="3">RS5460</strain>
    </source>
</reference>
<evidence type="ECO:0000256" key="1">
    <source>
        <dbReference type="SAM" id="MobiDB-lite"/>
    </source>
</evidence>
<gene>
    <name evidence="2" type="ORF">PMAYCL1PPCAC_09172</name>
</gene>
<feature type="non-terminal residue" evidence="2">
    <location>
        <position position="110"/>
    </location>
</feature>
<dbReference type="EMBL" id="BTRK01000002">
    <property type="protein sequence ID" value="GMR38977.1"/>
    <property type="molecule type" value="Genomic_DNA"/>
</dbReference>